<dbReference type="SUPFAM" id="SSF51182">
    <property type="entry name" value="RmlC-like cupins"/>
    <property type="match status" value="2"/>
</dbReference>
<dbReference type="InterPro" id="IPR039935">
    <property type="entry name" value="YML079W-like"/>
</dbReference>
<proteinExistence type="predicted"/>
<dbReference type="Pfam" id="PF07883">
    <property type="entry name" value="Cupin_2"/>
    <property type="match status" value="1"/>
</dbReference>
<evidence type="ECO:0000259" key="3">
    <source>
        <dbReference type="Pfam" id="PF07883"/>
    </source>
</evidence>
<feature type="signal peptide" evidence="1">
    <location>
        <begin position="1"/>
        <end position="21"/>
    </location>
</feature>
<dbReference type="RefSeq" id="WP_184334905.1">
    <property type="nucleotide sequence ID" value="NZ_JACHHZ010000005.1"/>
</dbReference>
<dbReference type="InterPro" id="IPR009327">
    <property type="entry name" value="Cupin_DUF985"/>
</dbReference>
<name>A0A841HU95_9GAMM</name>
<feature type="domain" description="Cupin type-2" evidence="3">
    <location>
        <begin position="252"/>
        <end position="320"/>
    </location>
</feature>
<accession>A0A841HU95</accession>
<dbReference type="EMBL" id="JACHHZ010000005">
    <property type="protein sequence ID" value="MBB6095548.1"/>
    <property type="molecule type" value="Genomic_DNA"/>
</dbReference>
<dbReference type="PANTHER" id="PTHR33387">
    <property type="entry name" value="RMLC-LIKE JELLY ROLL FOLD PROTEIN"/>
    <property type="match status" value="1"/>
</dbReference>
<dbReference type="Pfam" id="PF06172">
    <property type="entry name" value="Cupin_5"/>
    <property type="match status" value="1"/>
</dbReference>
<sequence length="334" mass="36214">MTSISARSVLLLLLVSGVAVARPSDTATKLIERLQMQKIPEEGAWFAATYRSDDVLPAGAISRYKAGPRVAGSAIYALITREDFSALHRLQTDETWHYYKGDPLELLLLHPDGRTEVVVLGPDVLNGQQPQYTVKRSVWQGARPLGSGRDSYTLFGCTLAPGFEYGDFEIGYRDELQRLYPRAAAQIEALTRSEFAKRPGTAMSVVTEVPLAPSKVFSPSDVKKIDVAPGTELRELIGRQAVIKTDLYSVALFTLAAGRSMPVSHNKTSEEVFLIASGDGEVTLGSEVARVEAGSTVVIKPTVAHSIKASPKGPLSFYAISVPAFSPEDYVITQ</sequence>
<evidence type="ECO:0008006" key="6">
    <source>
        <dbReference type="Google" id="ProtNLM"/>
    </source>
</evidence>
<keyword evidence="5" id="KW-1185">Reference proteome</keyword>
<dbReference type="CDD" id="cd06121">
    <property type="entry name" value="cupin_YML079wp"/>
    <property type="match status" value="1"/>
</dbReference>
<dbReference type="InterPro" id="IPR014710">
    <property type="entry name" value="RmlC-like_jellyroll"/>
</dbReference>
<reference evidence="4 5" key="1">
    <citation type="submission" date="2020-08" db="EMBL/GenBank/DDBJ databases">
        <title>Genomic Encyclopedia of Type Strains, Phase IV (KMG-IV): sequencing the most valuable type-strain genomes for metagenomic binning, comparative biology and taxonomic classification.</title>
        <authorList>
            <person name="Goeker M."/>
        </authorList>
    </citation>
    <scope>NUCLEOTIDE SEQUENCE [LARGE SCALE GENOMIC DNA]</scope>
    <source>
        <strain evidence="4 5">DSM 26723</strain>
    </source>
</reference>
<organism evidence="4 5">
    <name type="scientific">Povalibacter uvarum</name>
    <dbReference type="NCBI Taxonomy" id="732238"/>
    <lineage>
        <taxon>Bacteria</taxon>
        <taxon>Pseudomonadati</taxon>
        <taxon>Pseudomonadota</taxon>
        <taxon>Gammaproteobacteria</taxon>
        <taxon>Steroidobacterales</taxon>
        <taxon>Steroidobacteraceae</taxon>
        <taxon>Povalibacter</taxon>
    </lineage>
</organism>
<dbReference type="PANTHER" id="PTHR33387:SF3">
    <property type="entry name" value="DUF985 DOMAIN-CONTAINING PROTEIN"/>
    <property type="match status" value="1"/>
</dbReference>
<dbReference type="InterPro" id="IPR013096">
    <property type="entry name" value="Cupin_2"/>
</dbReference>
<evidence type="ECO:0000256" key="1">
    <source>
        <dbReference type="SAM" id="SignalP"/>
    </source>
</evidence>
<dbReference type="Proteomes" id="UP000588068">
    <property type="component" value="Unassembled WGS sequence"/>
</dbReference>
<dbReference type="Gene3D" id="2.60.120.10">
    <property type="entry name" value="Jelly Rolls"/>
    <property type="match status" value="2"/>
</dbReference>
<comment type="caution">
    <text evidence="4">The sequence shown here is derived from an EMBL/GenBank/DDBJ whole genome shotgun (WGS) entry which is preliminary data.</text>
</comment>
<feature type="domain" description="DUF985" evidence="2">
    <location>
        <begin position="29"/>
        <end position="170"/>
    </location>
</feature>
<evidence type="ECO:0000313" key="5">
    <source>
        <dbReference type="Proteomes" id="UP000588068"/>
    </source>
</evidence>
<keyword evidence="1" id="KW-0732">Signal</keyword>
<feature type="chain" id="PRO_5032872886" description="Cupin domain-containing protein" evidence="1">
    <location>
        <begin position="22"/>
        <end position="334"/>
    </location>
</feature>
<evidence type="ECO:0000313" key="4">
    <source>
        <dbReference type="EMBL" id="MBB6095548.1"/>
    </source>
</evidence>
<gene>
    <name evidence="4" type="ORF">HNQ60_004438</name>
</gene>
<dbReference type="AlphaFoldDB" id="A0A841HU95"/>
<protein>
    <recommendedName>
        <fullName evidence="6">Cupin domain-containing protein</fullName>
    </recommendedName>
</protein>
<dbReference type="InterPro" id="IPR011051">
    <property type="entry name" value="RmlC_Cupin_sf"/>
</dbReference>
<evidence type="ECO:0000259" key="2">
    <source>
        <dbReference type="Pfam" id="PF06172"/>
    </source>
</evidence>